<organism evidence="1 2">
    <name type="scientific">Lachnoanaerobaculum saburreum DSM 3986</name>
    <dbReference type="NCBI Taxonomy" id="887325"/>
    <lineage>
        <taxon>Bacteria</taxon>
        <taxon>Bacillati</taxon>
        <taxon>Bacillota</taxon>
        <taxon>Clostridia</taxon>
        <taxon>Lachnospirales</taxon>
        <taxon>Lachnospiraceae</taxon>
        <taxon>Lachnoanaerobaculum</taxon>
    </lineage>
</organism>
<dbReference type="EMBL" id="AEPW01000001">
    <property type="protein sequence ID" value="EFU78042.1"/>
    <property type="molecule type" value="Genomic_DNA"/>
</dbReference>
<protein>
    <recommendedName>
        <fullName evidence="3">Transposase IS4-like domain-containing protein</fullName>
    </recommendedName>
</protein>
<sequence length="78" mass="8959">MLGKASGYGYKKMGFILDRGYFSKSNIKTMDRLGYSFVIMVKGMYDLINNIVLDNKGTFENKLSKHIDEYDVYGITIK</sequence>
<dbReference type="RefSeq" id="WP_008749816.1">
    <property type="nucleotide sequence ID" value="NZ_GL622296.1"/>
</dbReference>
<evidence type="ECO:0000313" key="1">
    <source>
        <dbReference type="EMBL" id="EFU78042.1"/>
    </source>
</evidence>
<gene>
    <name evidence="1" type="ORF">HMPREF0381_0043</name>
</gene>
<name>E6LJA8_9FIRM</name>
<dbReference type="AlphaFoldDB" id="E6LJA8"/>
<comment type="caution">
    <text evidence="1">The sequence shown here is derived from an EMBL/GenBank/DDBJ whole genome shotgun (WGS) entry which is preliminary data.</text>
</comment>
<reference evidence="1 2" key="1">
    <citation type="submission" date="2010-12" db="EMBL/GenBank/DDBJ databases">
        <authorList>
            <person name="Muzny D."/>
            <person name="Qin X."/>
            <person name="Deng J."/>
            <person name="Jiang H."/>
            <person name="Liu Y."/>
            <person name="Qu J."/>
            <person name="Song X.-Z."/>
            <person name="Zhang L."/>
            <person name="Thornton R."/>
            <person name="Coyle M."/>
            <person name="Francisco L."/>
            <person name="Jackson L."/>
            <person name="Javaid M."/>
            <person name="Korchina V."/>
            <person name="Kovar C."/>
            <person name="Mata R."/>
            <person name="Mathew T."/>
            <person name="Ngo R."/>
            <person name="Nguyen L."/>
            <person name="Nguyen N."/>
            <person name="Okwuonu G."/>
            <person name="Ongeri F."/>
            <person name="Pham C."/>
            <person name="Simmons D."/>
            <person name="Wilczek-Boney K."/>
            <person name="Hale W."/>
            <person name="Jakkamsetti A."/>
            <person name="Pham P."/>
            <person name="Ruth R."/>
            <person name="San Lucas F."/>
            <person name="Warren J."/>
            <person name="Zhang J."/>
            <person name="Zhao Z."/>
            <person name="Zhou C."/>
            <person name="Zhu D."/>
            <person name="Lee S."/>
            <person name="Bess C."/>
            <person name="Blankenburg K."/>
            <person name="Forbes L."/>
            <person name="Fu Q."/>
            <person name="Gubbala S."/>
            <person name="Hirani K."/>
            <person name="Jayaseelan J.C."/>
            <person name="Lara F."/>
            <person name="Munidasa M."/>
            <person name="Palculict T."/>
            <person name="Patil S."/>
            <person name="Pu L.-L."/>
            <person name="Saada N."/>
            <person name="Tang L."/>
            <person name="Weissenberger G."/>
            <person name="Zhu Y."/>
            <person name="Hemphill L."/>
            <person name="Shang Y."/>
            <person name="Youmans B."/>
            <person name="Ayvaz T."/>
            <person name="Ross M."/>
            <person name="Santibanez J."/>
            <person name="Aqrawi P."/>
            <person name="Gross S."/>
            <person name="Joshi V."/>
            <person name="Fowler G."/>
            <person name="Nazareth L."/>
            <person name="Reid J."/>
            <person name="Worley K."/>
            <person name="Petrosino J."/>
            <person name="Highlander S."/>
            <person name="Gibbs R."/>
        </authorList>
    </citation>
    <scope>NUCLEOTIDE SEQUENCE [LARGE SCALE GENOMIC DNA]</scope>
    <source>
        <strain evidence="1 2">DSM 3986</strain>
    </source>
</reference>
<evidence type="ECO:0000313" key="2">
    <source>
        <dbReference type="Proteomes" id="UP000003434"/>
    </source>
</evidence>
<accession>E6LJA8</accession>
<proteinExistence type="predicted"/>
<dbReference type="HOGENOM" id="CLU_2617629_0_0_9"/>
<dbReference type="Proteomes" id="UP000003434">
    <property type="component" value="Unassembled WGS sequence"/>
</dbReference>
<evidence type="ECO:0008006" key="3">
    <source>
        <dbReference type="Google" id="ProtNLM"/>
    </source>
</evidence>